<protein>
    <submittedName>
        <fullName evidence="1">Uncharacterized protein</fullName>
    </submittedName>
</protein>
<organism evidence="1 2">
    <name type="scientific">Endocarpon pusillum</name>
    <dbReference type="NCBI Taxonomy" id="364733"/>
    <lineage>
        <taxon>Eukaryota</taxon>
        <taxon>Fungi</taxon>
        <taxon>Dikarya</taxon>
        <taxon>Ascomycota</taxon>
        <taxon>Pezizomycotina</taxon>
        <taxon>Eurotiomycetes</taxon>
        <taxon>Chaetothyriomycetidae</taxon>
        <taxon>Verrucariales</taxon>
        <taxon>Verrucariaceae</taxon>
        <taxon>Endocarpon</taxon>
    </lineage>
</organism>
<dbReference type="EMBL" id="JAACFV010000158">
    <property type="protein sequence ID" value="KAF7503857.1"/>
    <property type="molecule type" value="Genomic_DNA"/>
</dbReference>
<reference evidence="1" key="1">
    <citation type="submission" date="2020-02" db="EMBL/GenBank/DDBJ databases">
        <authorList>
            <person name="Palmer J.M."/>
        </authorList>
    </citation>
    <scope>NUCLEOTIDE SEQUENCE</scope>
    <source>
        <strain evidence="1">EPUS1.4</strain>
        <tissue evidence="1">Thallus</tissue>
    </source>
</reference>
<proteinExistence type="predicted"/>
<evidence type="ECO:0000313" key="1">
    <source>
        <dbReference type="EMBL" id="KAF7503857.1"/>
    </source>
</evidence>
<sequence length="165" mass="17968">MLEYILLGREAFRSGAIRSHDSRGEGVRLLERDGGSFKPSLDLFFNQCDHANISHFVSQSPWLSLLPTRRLESCTSNEGGANYGFIRGKRERRCGIGRATVMLRGSISGRRCCEDVSAAQAAAMAVSFGAPSSTAAWRKGTAIAPRFCMVPAQGYVTVSHVAPWL</sequence>
<name>A0A8H7AB13_9EURO</name>
<keyword evidence="2" id="KW-1185">Reference proteome</keyword>
<gene>
    <name evidence="1" type="ORF">GJ744_003054</name>
</gene>
<dbReference type="Proteomes" id="UP000606974">
    <property type="component" value="Unassembled WGS sequence"/>
</dbReference>
<evidence type="ECO:0000313" key="2">
    <source>
        <dbReference type="Proteomes" id="UP000606974"/>
    </source>
</evidence>
<accession>A0A8H7AB13</accession>
<comment type="caution">
    <text evidence="1">The sequence shown here is derived from an EMBL/GenBank/DDBJ whole genome shotgun (WGS) entry which is preliminary data.</text>
</comment>
<dbReference type="AlphaFoldDB" id="A0A8H7AB13"/>